<accession>A0A5B6UVQ6</accession>
<dbReference type="AlphaFoldDB" id="A0A5B6UVQ6"/>
<evidence type="ECO:0000313" key="2">
    <source>
        <dbReference type="EMBL" id="KAA3461473.1"/>
    </source>
</evidence>
<dbReference type="PANTHER" id="PTHR24559:SF444">
    <property type="entry name" value="REVERSE TRANSCRIPTASE DOMAIN-CONTAINING PROTEIN"/>
    <property type="match status" value="1"/>
</dbReference>
<dbReference type="Proteomes" id="UP000325315">
    <property type="component" value="Unassembled WGS sequence"/>
</dbReference>
<comment type="caution">
    <text evidence="2">The sequence shown here is derived from an EMBL/GenBank/DDBJ whole genome shotgun (WGS) entry which is preliminary data.</text>
</comment>
<dbReference type="CDD" id="cd00303">
    <property type="entry name" value="retropepsin_like"/>
    <property type="match status" value="1"/>
</dbReference>
<dbReference type="InterPro" id="IPR053134">
    <property type="entry name" value="RNA-dir_DNA_polymerase"/>
</dbReference>
<dbReference type="InterPro" id="IPR043502">
    <property type="entry name" value="DNA/RNA_pol_sf"/>
</dbReference>
<name>A0A5B6UVQ6_9ROSI</name>
<proteinExistence type="predicted"/>
<evidence type="ECO:0000259" key="1">
    <source>
        <dbReference type="Pfam" id="PF00078"/>
    </source>
</evidence>
<gene>
    <name evidence="2" type="ORF">EPI10_028040</name>
</gene>
<organism evidence="2 3">
    <name type="scientific">Gossypium australe</name>
    <dbReference type="NCBI Taxonomy" id="47621"/>
    <lineage>
        <taxon>Eukaryota</taxon>
        <taxon>Viridiplantae</taxon>
        <taxon>Streptophyta</taxon>
        <taxon>Embryophyta</taxon>
        <taxon>Tracheophyta</taxon>
        <taxon>Spermatophyta</taxon>
        <taxon>Magnoliopsida</taxon>
        <taxon>eudicotyledons</taxon>
        <taxon>Gunneridae</taxon>
        <taxon>Pentapetalae</taxon>
        <taxon>rosids</taxon>
        <taxon>malvids</taxon>
        <taxon>Malvales</taxon>
        <taxon>Malvaceae</taxon>
        <taxon>Malvoideae</taxon>
        <taxon>Gossypium</taxon>
    </lineage>
</organism>
<feature type="domain" description="Reverse transcriptase" evidence="1">
    <location>
        <begin position="348"/>
        <end position="441"/>
    </location>
</feature>
<protein>
    <submittedName>
        <fullName evidence="2">DNA/RNA polymerases superfamily protein</fullName>
    </submittedName>
</protein>
<dbReference type="Pfam" id="PF08284">
    <property type="entry name" value="RVP_2"/>
    <property type="match status" value="1"/>
</dbReference>
<dbReference type="Pfam" id="PF00078">
    <property type="entry name" value="RVT_1"/>
    <property type="match status" value="1"/>
</dbReference>
<dbReference type="Gene3D" id="3.30.70.270">
    <property type="match status" value="1"/>
</dbReference>
<evidence type="ECO:0000313" key="3">
    <source>
        <dbReference type="Proteomes" id="UP000325315"/>
    </source>
</evidence>
<dbReference type="OrthoDB" id="1749844at2759"/>
<dbReference type="InterPro" id="IPR000477">
    <property type="entry name" value="RT_dom"/>
</dbReference>
<dbReference type="InterPro" id="IPR043128">
    <property type="entry name" value="Rev_trsase/Diguanyl_cyclase"/>
</dbReference>
<dbReference type="PANTHER" id="PTHR24559">
    <property type="entry name" value="TRANSPOSON TY3-I GAG-POL POLYPROTEIN"/>
    <property type="match status" value="1"/>
</dbReference>
<dbReference type="Gene3D" id="3.10.10.10">
    <property type="entry name" value="HIV Type 1 Reverse Transcriptase, subunit A, domain 1"/>
    <property type="match status" value="1"/>
</dbReference>
<sequence>MEKEVFPSWKAREYGKRSFPKSFSAPPTKKTKEDSNCVTSPSWFLGKNKSVQHDLKSHFKPAENMASDRNVLRSICEHCGSQNKCMLQILFEYHFVQSCPRLAGDNEKRMKNNCLHLRRADVLVRVIIMERIAVALMIKLLGQKLELLLEQKLSKLGRKLLHLMLLLSLMVELVNSIYDNCPLRIQGCDFPIDMMLLPFHEFDIILGMDWLMLHDAVTGEMITVESDRINNVFGVISAISTLKLIHKGCEAFLAYILNTCDSESKLDQVSIVNKFTNVFPKDLPGLPPEHEVEFVIDLMPGTTPISISPYRMAPVELKEFKAQLQEFLDRGFIGPSTSSWGVPVLLVKKEDGSLMLCIDYMQLNKVTIKKKYQLPRIDNLFDQLKGAIVFSEIDLRSGYYQLRVKNFDVLQTAFKTRYGHYEFLVMPFELTNAPTAFMDLMG</sequence>
<reference evidence="2" key="1">
    <citation type="submission" date="2019-08" db="EMBL/GenBank/DDBJ databases">
        <authorList>
            <person name="Liu F."/>
        </authorList>
    </citation>
    <scope>NUCLEOTIDE SEQUENCE [LARGE SCALE GENOMIC DNA]</scope>
    <source>
        <strain evidence="2">PA1801</strain>
        <tissue evidence="2">Leaf</tissue>
    </source>
</reference>
<keyword evidence="3" id="KW-1185">Reference proteome</keyword>
<dbReference type="InterPro" id="IPR021109">
    <property type="entry name" value="Peptidase_aspartic_dom_sf"/>
</dbReference>
<dbReference type="Gene3D" id="2.40.70.10">
    <property type="entry name" value="Acid Proteases"/>
    <property type="match status" value="1"/>
</dbReference>
<dbReference type="CDD" id="cd01647">
    <property type="entry name" value="RT_LTR"/>
    <property type="match status" value="1"/>
</dbReference>
<dbReference type="SUPFAM" id="SSF56672">
    <property type="entry name" value="DNA/RNA polymerases"/>
    <property type="match status" value="1"/>
</dbReference>
<dbReference type="EMBL" id="SMMG02000009">
    <property type="protein sequence ID" value="KAA3461473.1"/>
    <property type="molecule type" value="Genomic_DNA"/>
</dbReference>